<gene>
    <name evidence="1" type="ORF">RCL2_000254300</name>
</gene>
<dbReference type="EMBL" id="BLAL01000013">
    <property type="protein sequence ID" value="GES75086.1"/>
    <property type="molecule type" value="Genomic_DNA"/>
</dbReference>
<sequence length="70" mass="7758">MKKQAEAIKPPADMGQIPNKISAEKGFSGFTADQWKTFILVYSTPIMWDLLSVDDHEILGNFQNAATTTV</sequence>
<comment type="caution">
    <text evidence="1">The sequence shown here is derived from an EMBL/GenBank/DDBJ whole genome shotgun (WGS) entry which is preliminary data.</text>
</comment>
<dbReference type="OrthoDB" id="2431110at2759"/>
<protein>
    <submittedName>
        <fullName evidence="1">Uncharacterized protein</fullName>
    </submittedName>
</protein>
<name>A0A8H3KVM9_9GLOM</name>
<evidence type="ECO:0000313" key="2">
    <source>
        <dbReference type="Proteomes" id="UP000615446"/>
    </source>
</evidence>
<accession>A0A8H3KVM9</accession>
<organism evidence="1 2">
    <name type="scientific">Rhizophagus clarus</name>
    <dbReference type="NCBI Taxonomy" id="94130"/>
    <lineage>
        <taxon>Eukaryota</taxon>
        <taxon>Fungi</taxon>
        <taxon>Fungi incertae sedis</taxon>
        <taxon>Mucoromycota</taxon>
        <taxon>Glomeromycotina</taxon>
        <taxon>Glomeromycetes</taxon>
        <taxon>Glomerales</taxon>
        <taxon>Glomeraceae</taxon>
        <taxon>Rhizophagus</taxon>
    </lineage>
</organism>
<evidence type="ECO:0000313" key="1">
    <source>
        <dbReference type="EMBL" id="GES75086.1"/>
    </source>
</evidence>
<dbReference type="AlphaFoldDB" id="A0A8H3KVM9"/>
<proteinExistence type="predicted"/>
<dbReference type="Proteomes" id="UP000615446">
    <property type="component" value="Unassembled WGS sequence"/>
</dbReference>
<reference evidence="1" key="1">
    <citation type="submission" date="2019-10" db="EMBL/GenBank/DDBJ databases">
        <title>Conservation and host-specific expression of non-tandemly repeated heterogenous ribosome RNA gene in arbuscular mycorrhizal fungi.</title>
        <authorList>
            <person name="Maeda T."/>
            <person name="Kobayashi Y."/>
            <person name="Nakagawa T."/>
            <person name="Ezawa T."/>
            <person name="Yamaguchi K."/>
            <person name="Bino T."/>
            <person name="Nishimoto Y."/>
            <person name="Shigenobu S."/>
            <person name="Kawaguchi M."/>
        </authorList>
    </citation>
    <scope>NUCLEOTIDE SEQUENCE</scope>
    <source>
        <strain evidence="1">HR1</strain>
    </source>
</reference>